<evidence type="ECO:0000313" key="2">
    <source>
        <dbReference type="EMBL" id="CAD2218576.1"/>
    </source>
</evidence>
<dbReference type="Proteomes" id="UP000515908">
    <property type="component" value="Chromosome 11"/>
</dbReference>
<dbReference type="EMBL" id="LR877155">
    <property type="protein sequence ID" value="CAD2218576.1"/>
    <property type="molecule type" value="Genomic_DNA"/>
</dbReference>
<organism evidence="2 3">
    <name type="scientific">Angomonas deanei</name>
    <dbReference type="NCBI Taxonomy" id="59799"/>
    <lineage>
        <taxon>Eukaryota</taxon>
        <taxon>Discoba</taxon>
        <taxon>Euglenozoa</taxon>
        <taxon>Kinetoplastea</taxon>
        <taxon>Metakinetoplastina</taxon>
        <taxon>Trypanosomatida</taxon>
        <taxon>Trypanosomatidae</taxon>
        <taxon>Strigomonadinae</taxon>
        <taxon>Angomonas</taxon>
    </lineage>
</organism>
<gene>
    <name evidence="2" type="ORF">ADEAN_000606700</name>
</gene>
<evidence type="ECO:0000256" key="1">
    <source>
        <dbReference type="SAM" id="MobiDB-lite"/>
    </source>
</evidence>
<sequence length="375" mass="42131">MSLASKWKQNPLFRLLAFLDNTGLQEFTVGQVDTEGVFLDPPSVVGEDTTCGAILRHAIHVLRENIEAFVEEEEEKTALLKLTEPDSEWEKGVRLPPSLVAFVGVFPSTFPAALLTRLETLFQVDRDNSLSVSPITEQFLIDGLDAFTHSLPREEVDRMALACGVEPKIWESTRNLSVNQSDIISSFFADIVYPTKDMMEQQGNVTVVDWLVESYEKNRETVDVSDGPGSDSEGEGDVAHRAQAHKRAREDEEQRDLAGLADLTAEEEGEVVLTAANLDRMMLENPSVIPRSIIREKRKGWADSSITQEELDLHYTAGELRKVVKEMASLTCTPHPLSEELLNRTKRATRKAEFIDIIMDMHKEQAENTRQHQKA</sequence>
<evidence type="ECO:0000313" key="3">
    <source>
        <dbReference type="Proteomes" id="UP000515908"/>
    </source>
</evidence>
<proteinExistence type="predicted"/>
<accession>A0A7G2CFL9</accession>
<name>A0A7G2CFL9_9TRYP</name>
<feature type="region of interest" description="Disordered" evidence="1">
    <location>
        <begin position="219"/>
        <end position="256"/>
    </location>
</feature>
<dbReference type="AlphaFoldDB" id="A0A7G2CFL9"/>
<keyword evidence="3" id="KW-1185">Reference proteome</keyword>
<protein>
    <submittedName>
        <fullName evidence="2">Uncharacterized protein</fullName>
    </submittedName>
</protein>
<reference evidence="2 3" key="1">
    <citation type="submission" date="2020-08" db="EMBL/GenBank/DDBJ databases">
        <authorList>
            <person name="Newling K."/>
            <person name="Davey J."/>
            <person name="Forrester S."/>
        </authorList>
    </citation>
    <scope>NUCLEOTIDE SEQUENCE [LARGE SCALE GENOMIC DNA]</scope>
    <source>
        <strain evidence="3">Crithidia deanei Carvalho (ATCC PRA-265)</strain>
    </source>
</reference>
<dbReference type="VEuPathDB" id="TriTrypDB:ADEAN_000606700"/>